<name>A0ABR4MCU7_9PEZI</name>
<dbReference type="GeneID" id="98120653"/>
<keyword evidence="5" id="KW-1185">Reference proteome</keyword>
<gene>
    <name evidence="4" type="ORF">HOO65_070548</name>
</gene>
<dbReference type="InterPro" id="IPR051609">
    <property type="entry name" value="NmrA/Isoflavone_reductase-like"/>
</dbReference>
<accession>A0ABR4MCU7</accession>
<sequence>MTSIQKVAVIGASGNVGRSTTKALLEQGFQVTGITREQSNGTTLAGVKHIKSDYSEESLVAALKGHDALVSTVSSIVVGESLAFQKTIIDAAIKAGVKTFVPSEYGVDTANPVAPKCIPFLQDKIDILNYLKSQENKISWIAIISGSMFDWGLNIPGFGGWDVKSRTATIFDGGNIPYEATNLDQVGRAIALSLKSPDLTRNQYVYINSFTVTQNDVLKALEKATDSKWEVSQGTVTGLWDGGAEQVKNGNLMGTLAQIAGTIYGKGGLANYSVDKGLWNDKIGLAGETLDDCLQAYFADK</sequence>
<dbReference type="Gene3D" id="3.40.50.720">
    <property type="entry name" value="NAD(P)-binding Rossmann-like Domain"/>
    <property type="match status" value="1"/>
</dbReference>
<feature type="domain" description="NmrA-like" evidence="3">
    <location>
        <begin position="5"/>
        <end position="234"/>
    </location>
</feature>
<dbReference type="PANTHER" id="PTHR47706:SF10">
    <property type="entry name" value="NMRA-LIKE DOMAIN-CONTAINING PROTEIN"/>
    <property type="match status" value="1"/>
</dbReference>
<dbReference type="CDD" id="cd05259">
    <property type="entry name" value="PCBER_SDR_a"/>
    <property type="match status" value="1"/>
</dbReference>
<keyword evidence="2" id="KW-0560">Oxidoreductase</keyword>
<dbReference type="Pfam" id="PF05368">
    <property type="entry name" value="NmrA"/>
    <property type="match status" value="1"/>
</dbReference>
<proteinExistence type="predicted"/>
<evidence type="ECO:0000256" key="1">
    <source>
        <dbReference type="ARBA" id="ARBA00022857"/>
    </source>
</evidence>
<keyword evidence="1" id="KW-0521">NADP</keyword>
<protein>
    <submittedName>
        <fullName evidence="4">NADH-flavin reductase</fullName>
    </submittedName>
</protein>
<evidence type="ECO:0000259" key="3">
    <source>
        <dbReference type="Pfam" id="PF05368"/>
    </source>
</evidence>
<dbReference type="EMBL" id="JABSNW010000007">
    <property type="protein sequence ID" value="KAL2886086.1"/>
    <property type="molecule type" value="Genomic_DNA"/>
</dbReference>
<comment type="caution">
    <text evidence="4">The sequence shown here is derived from an EMBL/GenBank/DDBJ whole genome shotgun (WGS) entry which is preliminary data.</text>
</comment>
<dbReference type="Proteomes" id="UP001610728">
    <property type="component" value="Unassembled WGS sequence"/>
</dbReference>
<dbReference type="Gene3D" id="3.90.25.10">
    <property type="entry name" value="UDP-galactose 4-epimerase, domain 1"/>
    <property type="match status" value="1"/>
</dbReference>
<dbReference type="PANTHER" id="PTHR47706">
    <property type="entry name" value="NMRA-LIKE FAMILY PROTEIN"/>
    <property type="match status" value="1"/>
</dbReference>
<dbReference type="InterPro" id="IPR045312">
    <property type="entry name" value="PCBER-like"/>
</dbReference>
<dbReference type="RefSeq" id="XP_070857266.1">
    <property type="nucleotide sequence ID" value="XM_071001363.1"/>
</dbReference>
<dbReference type="InterPro" id="IPR036291">
    <property type="entry name" value="NAD(P)-bd_dom_sf"/>
</dbReference>
<evidence type="ECO:0000313" key="5">
    <source>
        <dbReference type="Proteomes" id="UP001610728"/>
    </source>
</evidence>
<evidence type="ECO:0000256" key="2">
    <source>
        <dbReference type="ARBA" id="ARBA00023002"/>
    </source>
</evidence>
<evidence type="ECO:0000313" key="4">
    <source>
        <dbReference type="EMBL" id="KAL2886086.1"/>
    </source>
</evidence>
<organism evidence="4 5">
    <name type="scientific">Ceratocystis lukuohia</name>
    <dbReference type="NCBI Taxonomy" id="2019550"/>
    <lineage>
        <taxon>Eukaryota</taxon>
        <taxon>Fungi</taxon>
        <taxon>Dikarya</taxon>
        <taxon>Ascomycota</taxon>
        <taxon>Pezizomycotina</taxon>
        <taxon>Sordariomycetes</taxon>
        <taxon>Hypocreomycetidae</taxon>
        <taxon>Microascales</taxon>
        <taxon>Ceratocystidaceae</taxon>
        <taxon>Ceratocystis</taxon>
    </lineage>
</organism>
<dbReference type="InterPro" id="IPR008030">
    <property type="entry name" value="NmrA-like"/>
</dbReference>
<dbReference type="SUPFAM" id="SSF51735">
    <property type="entry name" value="NAD(P)-binding Rossmann-fold domains"/>
    <property type="match status" value="1"/>
</dbReference>
<reference evidence="4 5" key="1">
    <citation type="submission" date="2020-05" db="EMBL/GenBank/DDBJ databases">
        <title>Ceratocystis lukuohia genome.</title>
        <authorList>
            <person name="Harrington T.C."/>
            <person name="Kim K."/>
            <person name="Mayers C.G."/>
        </authorList>
    </citation>
    <scope>NUCLEOTIDE SEQUENCE [LARGE SCALE GENOMIC DNA]</scope>
    <source>
        <strain evidence="4 5">C4212</strain>
    </source>
</reference>